<gene>
    <name evidence="1" type="ORF">WN51_10990</name>
</gene>
<accession>A0A0N0BIK1</accession>
<name>A0A0N0BIK1_9HYME</name>
<organism evidence="1 2">
    <name type="scientific">Melipona quadrifasciata</name>
    <dbReference type="NCBI Taxonomy" id="166423"/>
    <lineage>
        <taxon>Eukaryota</taxon>
        <taxon>Metazoa</taxon>
        <taxon>Ecdysozoa</taxon>
        <taxon>Arthropoda</taxon>
        <taxon>Hexapoda</taxon>
        <taxon>Insecta</taxon>
        <taxon>Pterygota</taxon>
        <taxon>Neoptera</taxon>
        <taxon>Endopterygota</taxon>
        <taxon>Hymenoptera</taxon>
        <taxon>Apocrita</taxon>
        <taxon>Aculeata</taxon>
        <taxon>Apoidea</taxon>
        <taxon>Anthophila</taxon>
        <taxon>Apidae</taxon>
        <taxon>Melipona</taxon>
    </lineage>
</organism>
<keyword evidence="2" id="KW-1185">Reference proteome</keyword>
<sequence length="102" mass="11928">MWIALAALATVGAQVVPQNAHCVVYTDSCGQWRKMVSIMTQILAILSTRCENRLINTLYAWCRTDEFKMKRKRRFHCIRFGHSLWSANQLPTQEIEPTRREM</sequence>
<protein>
    <submittedName>
        <fullName evidence="1">Uncharacterized protein</fullName>
    </submittedName>
</protein>
<dbReference type="Proteomes" id="UP000053105">
    <property type="component" value="Unassembled WGS sequence"/>
</dbReference>
<reference evidence="1 2" key="1">
    <citation type="submission" date="2015-07" db="EMBL/GenBank/DDBJ databases">
        <title>The genome of Melipona quadrifasciata.</title>
        <authorList>
            <person name="Pan H."/>
            <person name="Kapheim K."/>
        </authorList>
    </citation>
    <scope>NUCLEOTIDE SEQUENCE [LARGE SCALE GENOMIC DNA]</scope>
    <source>
        <strain evidence="1">0111107301</strain>
        <tissue evidence="1">Whole body</tissue>
    </source>
</reference>
<proteinExistence type="predicted"/>
<evidence type="ECO:0000313" key="2">
    <source>
        <dbReference type="Proteomes" id="UP000053105"/>
    </source>
</evidence>
<dbReference type="EMBL" id="KQ435730">
    <property type="protein sequence ID" value="KOX77564.1"/>
    <property type="molecule type" value="Genomic_DNA"/>
</dbReference>
<evidence type="ECO:0000313" key="1">
    <source>
        <dbReference type="EMBL" id="KOX77564.1"/>
    </source>
</evidence>
<dbReference type="OrthoDB" id="6285980at2759"/>
<dbReference type="AlphaFoldDB" id="A0A0N0BIK1"/>